<dbReference type="InterPro" id="IPR021457">
    <property type="entry name" value="DUF3108"/>
</dbReference>
<reference evidence="2" key="1">
    <citation type="submission" date="2015-01" db="EMBL/GenBank/DDBJ databases">
        <title>Flavisolibacter sp./LCS9/ whole genome sequencing.</title>
        <authorList>
            <person name="Kim M.K."/>
            <person name="Srinivasan S."/>
            <person name="Lee J.-J."/>
        </authorList>
    </citation>
    <scope>NUCLEOTIDE SEQUENCE [LARGE SCALE GENOMIC DNA]</scope>
    <source>
        <strain evidence="2">LCS9</strain>
    </source>
</reference>
<evidence type="ECO:0008006" key="3">
    <source>
        <dbReference type="Google" id="ProtNLM"/>
    </source>
</evidence>
<protein>
    <recommendedName>
        <fullName evidence="3">DUF3108 domain-containing protein</fullName>
    </recommendedName>
</protein>
<dbReference type="STRING" id="1492898.SY85_19160"/>
<dbReference type="KEGG" id="fla:SY85_19160"/>
<gene>
    <name evidence="1" type="ORF">SY85_19160</name>
</gene>
<dbReference type="Pfam" id="PF11306">
    <property type="entry name" value="DUF3108"/>
    <property type="match status" value="1"/>
</dbReference>
<reference evidence="1 2" key="2">
    <citation type="journal article" date="2016" name="Int. J. Syst. Evol. Microbiol.">
        <title>Flavisolibacter tropicus sp. nov., isolated from tropical soil.</title>
        <authorList>
            <person name="Lee J.J."/>
            <person name="Kang M.S."/>
            <person name="Kim G.S."/>
            <person name="Lee C.S."/>
            <person name="Lim S."/>
            <person name="Lee J."/>
            <person name="Roh S.H."/>
            <person name="Kang H."/>
            <person name="Ha J.M."/>
            <person name="Bae S."/>
            <person name="Jung H.Y."/>
            <person name="Kim M.K."/>
        </authorList>
    </citation>
    <scope>NUCLEOTIDE SEQUENCE [LARGE SCALE GENOMIC DNA]</scope>
    <source>
        <strain evidence="1 2">LCS9</strain>
    </source>
</reference>
<dbReference type="AlphaFoldDB" id="A0A172U2J8"/>
<keyword evidence="2" id="KW-1185">Reference proteome</keyword>
<evidence type="ECO:0000313" key="1">
    <source>
        <dbReference type="EMBL" id="ANE53611.1"/>
    </source>
</evidence>
<dbReference type="EMBL" id="CP011390">
    <property type="protein sequence ID" value="ANE53611.1"/>
    <property type="molecule type" value="Genomic_DNA"/>
</dbReference>
<evidence type="ECO:0000313" key="2">
    <source>
        <dbReference type="Proteomes" id="UP000077177"/>
    </source>
</evidence>
<dbReference type="Proteomes" id="UP000077177">
    <property type="component" value="Chromosome"/>
</dbReference>
<accession>A0A172U2J8</accession>
<proteinExistence type="predicted"/>
<name>A0A172U2J8_9BACT</name>
<organism evidence="1 2">
    <name type="scientific">Flavisolibacter tropicus</name>
    <dbReference type="NCBI Taxonomy" id="1492898"/>
    <lineage>
        <taxon>Bacteria</taxon>
        <taxon>Pseudomonadati</taxon>
        <taxon>Bacteroidota</taxon>
        <taxon>Chitinophagia</taxon>
        <taxon>Chitinophagales</taxon>
        <taxon>Chitinophagaceae</taxon>
        <taxon>Flavisolibacter</taxon>
    </lineage>
</organism>
<sequence length="260" mass="29752">MGLRAETPVQETPVETYDTFCSIRNNSFLPGEELKFTVYYSLFGIYVNAGHATAVTSLEHVNNKPVYHVVGTGGSNSSYSWVGKVNNRYESYIDTMTFQPVKFVRNVHENNHKKYENVTFNRVANTAISNDGVFKVPACVQDVVSSIYFARNINFDKYKPGDKISFSMFIDNEVYNMYIRFMGREEIKTKYGRFRTIKIKPLLVKGDVFDGGEKMNLWVTDDANRIPVRAESPLTVGSIKVDMMGYKNLRYPLTSLMKVR</sequence>